<dbReference type="PANTHER" id="PTHR12243">
    <property type="entry name" value="MADF DOMAIN TRANSCRIPTION FACTOR"/>
    <property type="match status" value="1"/>
</dbReference>
<reference evidence="4" key="1">
    <citation type="journal article" date="2015" name="Proc. Natl. Acad. Sci. U.S.A.">
        <title>Genome sequence of the Asian Tiger mosquito, Aedes albopictus, reveals insights into its biology, genetics, and evolution.</title>
        <authorList>
            <person name="Chen X.G."/>
            <person name="Jiang X."/>
            <person name="Gu J."/>
            <person name="Xu M."/>
            <person name="Wu Y."/>
            <person name="Deng Y."/>
            <person name="Zhang C."/>
            <person name="Bonizzoni M."/>
            <person name="Dermauw W."/>
            <person name="Vontas J."/>
            <person name="Armbruster P."/>
            <person name="Huang X."/>
            <person name="Yang Y."/>
            <person name="Zhang H."/>
            <person name="He W."/>
            <person name="Peng H."/>
            <person name="Liu Y."/>
            <person name="Wu K."/>
            <person name="Chen J."/>
            <person name="Lirakis M."/>
            <person name="Topalis P."/>
            <person name="Van Leeuwen T."/>
            <person name="Hall A.B."/>
            <person name="Jiang X."/>
            <person name="Thorpe C."/>
            <person name="Mueller R.L."/>
            <person name="Sun C."/>
            <person name="Waterhouse R.M."/>
            <person name="Yan G."/>
            <person name="Tu Z.J."/>
            <person name="Fang X."/>
            <person name="James A.A."/>
        </authorList>
    </citation>
    <scope>NUCLEOTIDE SEQUENCE [LARGE SCALE GENOMIC DNA]</scope>
    <source>
        <strain evidence="4">Foshan</strain>
    </source>
</reference>
<feature type="region of interest" description="Disordered" evidence="1">
    <location>
        <begin position="1"/>
        <end position="115"/>
    </location>
</feature>
<dbReference type="PANTHER" id="PTHR12243:SF64">
    <property type="entry name" value="DORSAL INTERACTING PROTEIN 3-RELATED"/>
    <property type="match status" value="1"/>
</dbReference>
<dbReference type="RefSeq" id="XP_029735192.1">
    <property type="nucleotide sequence ID" value="XM_029879332.2"/>
</dbReference>
<keyword evidence="4" id="KW-1185">Reference proteome</keyword>
<dbReference type="InterPro" id="IPR006578">
    <property type="entry name" value="MADF-dom"/>
</dbReference>
<feature type="compositionally biased region" description="Low complexity" evidence="1">
    <location>
        <begin position="464"/>
        <end position="477"/>
    </location>
</feature>
<proteinExistence type="predicted"/>
<feature type="compositionally biased region" description="Polar residues" evidence="1">
    <location>
        <begin position="478"/>
        <end position="488"/>
    </location>
</feature>
<sequence length="505" mass="57536">MMQQPVSIKSEPDWNDLLLPEPDARQYGMHPQQQMHYNQQLQPPQHHQLSPHQMQQQQSQQQAMRNGNHPGGLQQQQQQPPQNPTQNQQQPPQQQQQQQQPLSNDPVDNEPLDIIENVDSDDNDFAEAESLTLQQYKKDEKLCEYYRRMPVLYDKSHPHYKFQSKKEKAWRELSRLCEMNVDQCKKRMTYFRCRFTVERRIMKNGVNCSEWPLLDKLKFLNKHIKIRRPRAPNGDVDPDTDDESNPLIALRKRQMEDAKDDLHAYLDLQQMAAAQNPQAQLHYQAQQAKLQQQYPHAQHPGYHPGQEMAMHHLQSQHGPGGPAGHPGANPHGHRGDGHHPGPMGPNPMAAQALRASLSQPTPAESPIPASNVEVSYNVPKRQRLNFDMDEAGSISNFNLNRTVKYQNNLDHSVNLDEHGAFGLYVGEILRKLPERLGSVTSLKIMQLLHEAQIQSFDLATSANANANTNSNNNGTSNQRKTSSANSSARSDERKSTESNESASKE</sequence>
<name>A0ABM1YGE8_AEDAL</name>
<dbReference type="InterPro" id="IPR039353">
    <property type="entry name" value="TF_Adf1"/>
</dbReference>
<feature type="domain" description="MADF" evidence="2">
    <location>
        <begin position="141"/>
        <end position="225"/>
    </location>
</feature>
<evidence type="ECO:0000313" key="3">
    <source>
        <dbReference type="EnsemblMetazoa" id="AALFPA23_008881.P12158"/>
    </source>
</evidence>
<feature type="compositionally biased region" description="Low complexity" evidence="1">
    <location>
        <begin position="39"/>
        <end position="62"/>
    </location>
</feature>
<feature type="compositionally biased region" description="Basic and acidic residues" evidence="1">
    <location>
        <begin position="489"/>
        <end position="505"/>
    </location>
</feature>
<accession>A0ABM1YGE8</accession>
<dbReference type="Proteomes" id="UP000069940">
    <property type="component" value="Unassembled WGS sequence"/>
</dbReference>
<organism evidence="3 4">
    <name type="scientific">Aedes albopictus</name>
    <name type="common">Asian tiger mosquito</name>
    <name type="synonym">Stegomyia albopicta</name>
    <dbReference type="NCBI Taxonomy" id="7160"/>
    <lineage>
        <taxon>Eukaryota</taxon>
        <taxon>Metazoa</taxon>
        <taxon>Ecdysozoa</taxon>
        <taxon>Arthropoda</taxon>
        <taxon>Hexapoda</taxon>
        <taxon>Insecta</taxon>
        <taxon>Pterygota</taxon>
        <taxon>Neoptera</taxon>
        <taxon>Endopterygota</taxon>
        <taxon>Diptera</taxon>
        <taxon>Nematocera</taxon>
        <taxon>Culicoidea</taxon>
        <taxon>Culicidae</taxon>
        <taxon>Culicinae</taxon>
        <taxon>Aedini</taxon>
        <taxon>Aedes</taxon>
        <taxon>Stegomyia</taxon>
    </lineage>
</organism>
<feature type="compositionally biased region" description="Low complexity" evidence="1">
    <location>
        <begin position="74"/>
        <end position="101"/>
    </location>
</feature>
<dbReference type="PROSITE" id="PS51029">
    <property type="entry name" value="MADF"/>
    <property type="match status" value="1"/>
</dbReference>
<feature type="region of interest" description="Disordered" evidence="1">
    <location>
        <begin position="312"/>
        <end position="347"/>
    </location>
</feature>
<evidence type="ECO:0000259" key="2">
    <source>
        <dbReference type="PROSITE" id="PS51029"/>
    </source>
</evidence>
<protein>
    <recommendedName>
        <fullName evidence="2">MADF domain-containing protein</fullName>
    </recommendedName>
</protein>
<dbReference type="GeneID" id="115253635"/>
<reference evidence="3" key="2">
    <citation type="submission" date="2025-05" db="UniProtKB">
        <authorList>
            <consortium name="EnsemblMetazoa"/>
        </authorList>
    </citation>
    <scope>IDENTIFICATION</scope>
    <source>
        <strain evidence="3">Foshan</strain>
    </source>
</reference>
<feature type="region of interest" description="Disordered" evidence="1">
    <location>
        <begin position="464"/>
        <end position="505"/>
    </location>
</feature>
<evidence type="ECO:0000256" key="1">
    <source>
        <dbReference type="SAM" id="MobiDB-lite"/>
    </source>
</evidence>
<dbReference type="Pfam" id="PF10545">
    <property type="entry name" value="MADF_DNA_bdg"/>
    <property type="match status" value="1"/>
</dbReference>
<dbReference type="EnsemblMetazoa" id="AALFPA23_008881.R12158">
    <property type="protein sequence ID" value="AALFPA23_008881.P12158"/>
    <property type="gene ID" value="AALFPA23_008881"/>
</dbReference>
<evidence type="ECO:0000313" key="4">
    <source>
        <dbReference type="Proteomes" id="UP000069940"/>
    </source>
</evidence>
<dbReference type="SMART" id="SM00595">
    <property type="entry name" value="MADF"/>
    <property type="match status" value="1"/>
</dbReference>